<dbReference type="RefSeq" id="WP_167991985.1">
    <property type="nucleotide sequence ID" value="NZ_JAATEM010000006.1"/>
</dbReference>
<feature type="domain" description="Calcineurin-like phosphoesterase" evidence="2">
    <location>
        <begin position="12"/>
        <end position="245"/>
    </location>
</feature>
<dbReference type="CDD" id="cd00838">
    <property type="entry name" value="MPP_superfamily"/>
    <property type="match status" value="1"/>
</dbReference>
<dbReference type="PANTHER" id="PTHR36492:SF2">
    <property type="entry name" value="[ACYL-CARRIER-PROTEIN] PHOSPHODIESTERASE PPTH"/>
    <property type="match status" value="1"/>
</dbReference>
<proteinExistence type="predicted"/>
<evidence type="ECO:0000256" key="1">
    <source>
        <dbReference type="SAM" id="MobiDB-lite"/>
    </source>
</evidence>
<dbReference type="Proteomes" id="UP000730591">
    <property type="component" value="Unassembled WGS sequence"/>
</dbReference>
<organism evidence="3 4">
    <name type="scientific">Streptomyces composti</name>
    <dbReference type="NCBI Taxonomy" id="2720025"/>
    <lineage>
        <taxon>Bacteria</taxon>
        <taxon>Bacillati</taxon>
        <taxon>Actinomycetota</taxon>
        <taxon>Actinomycetes</taxon>
        <taxon>Kitasatosporales</taxon>
        <taxon>Streptomycetaceae</taxon>
        <taxon>Streptomyces</taxon>
    </lineage>
</organism>
<dbReference type="InterPro" id="IPR029052">
    <property type="entry name" value="Metallo-depent_PP-like"/>
</dbReference>
<evidence type="ECO:0000313" key="3">
    <source>
        <dbReference type="EMBL" id="NJP49766.1"/>
    </source>
</evidence>
<evidence type="ECO:0000313" key="4">
    <source>
        <dbReference type="Proteomes" id="UP000730591"/>
    </source>
</evidence>
<name>A0ABX1A516_9ACTN</name>
<dbReference type="Pfam" id="PF00149">
    <property type="entry name" value="Metallophos"/>
    <property type="match status" value="1"/>
</dbReference>
<feature type="compositionally biased region" description="Basic residues" evidence="1">
    <location>
        <begin position="266"/>
        <end position="279"/>
    </location>
</feature>
<keyword evidence="4" id="KW-1185">Reference proteome</keyword>
<dbReference type="SUPFAM" id="SSF56300">
    <property type="entry name" value="Metallo-dependent phosphatases"/>
    <property type="match status" value="1"/>
</dbReference>
<gene>
    <name evidence="3" type="ORF">HCJ93_06685</name>
</gene>
<dbReference type="PANTHER" id="PTHR36492">
    <property type="match status" value="1"/>
</dbReference>
<sequence>MAARAGGGGGQLWAVSDLHISYPENRELVERMRPESEDDWLIVAGDVAETADQIHWALETLAGRFARVVWAPGNHELWTHPGDTLTLRGTARYEHLVDLCRDLGVLTPEDPYPVWDGTGGPVAVAPLFLLYDYSFLPAGCRTKEEGLAYAHGTGVVCTDEYLLHPDPYPSREAWCRARVAATERRLEEMPDDLPLVLVNHYPLHRHPTEVLWYPEFAMWCGTTLTHDWHRRFPVHTMVYGHLHIPRSTRQDGVLFEEVSVGYPREWRKRPQPPGRLRRIAPREDERR</sequence>
<accession>A0ABX1A516</accession>
<reference evidence="3 4" key="1">
    <citation type="submission" date="2020-03" db="EMBL/GenBank/DDBJ databases">
        <title>WGS of actinomycetes isolated from Thailand.</title>
        <authorList>
            <person name="Thawai C."/>
        </authorList>
    </citation>
    <scope>NUCLEOTIDE SEQUENCE [LARGE SCALE GENOMIC DNA]</scope>
    <source>
        <strain evidence="3 4">SBST2-5</strain>
    </source>
</reference>
<dbReference type="InterPro" id="IPR052963">
    <property type="entry name" value="Pantetheine_PDE"/>
</dbReference>
<protein>
    <submittedName>
        <fullName evidence="3">Metallophosphoesterase</fullName>
    </submittedName>
</protein>
<comment type="caution">
    <text evidence="3">The sequence shown here is derived from an EMBL/GenBank/DDBJ whole genome shotgun (WGS) entry which is preliminary data.</text>
</comment>
<feature type="region of interest" description="Disordered" evidence="1">
    <location>
        <begin position="266"/>
        <end position="287"/>
    </location>
</feature>
<dbReference type="InterPro" id="IPR004843">
    <property type="entry name" value="Calcineurin-like_PHP"/>
</dbReference>
<evidence type="ECO:0000259" key="2">
    <source>
        <dbReference type="Pfam" id="PF00149"/>
    </source>
</evidence>
<dbReference type="EMBL" id="JAATEM010000006">
    <property type="protein sequence ID" value="NJP49766.1"/>
    <property type="molecule type" value="Genomic_DNA"/>
</dbReference>
<dbReference type="Gene3D" id="3.60.21.10">
    <property type="match status" value="1"/>
</dbReference>